<dbReference type="STRING" id="1118060.GCA_000311845_01890"/>
<dbReference type="PANTHER" id="PTHR11228">
    <property type="entry name" value="RADICAL SAM DOMAIN PROTEIN"/>
    <property type="match status" value="1"/>
</dbReference>
<dbReference type="SFLD" id="SFLDS00029">
    <property type="entry name" value="Radical_SAM"/>
    <property type="match status" value="1"/>
</dbReference>
<sequence length="417" mass="44156">MSMRLSKNVVRFRLGQVPAVGNVETGAIVGLSGSGAALCDAMAAHDVPEEDVPADCAELVAYMKQHGFIEAGTDEGAVHLGRARLRSAYLHVTNRCNLSCVGCYSRDEGRNRDEDPTFDQLAHAVDVLVELGVEQLIVSGGEPFLREDLAELAAHAKQGGIATVIILTNGMLCTDERIAPLAGKVDTISVSFDGPPSQSPSYIRGKQLFDRLVEVIKRIKGAGIQAHILPTIHAKNIDDVPAYLELGKQLGATVGFSLLSGLTGTLGDLAPSDDDFVRLAEVMQAAGATAGVDSVFLDGAQPTLQACACCGAGKTGVSVAADGSVYPCHMLRYAPFLLGSAFEDSADTLRDSLARFALPTVDELDGCKDCNKRYLCGGGCRARAYMEYGRADCRDPYCAYNKRSIEDAVSFVLAAMA</sequence>
<comment type="caution">
    <text evidence="6">The sequence shown here is derived from an EMBL/GenBank/DDBJ whole genome shotgun (WGS) entry which is preliminary data.</text>
</comment>
<dbReference type="InterPro" id="IPR007197">
    <property type="entry name" value="rSAM"/>
</dbReference>
<dbReference type="SFLD" id="SFLDG01386">
    <property type="entry name" value="main_SPASM_domain-containing"/>
    <property type="match status" value="1"/>
</dbReference>
<dbReference type="InterPro" id="IPR006638">
    <property type="entry name" value="Elp3/MiaA/NifB-like_rSAM"/>
</dbReference>
<dbReference type="Proteomes" id="UP000196560">
    <property type="component" value="Unassembled WGS sequence"/>
</dbReference>
<keyword evidence="7" id="KW-1185">Reference proteome</keyword>
<dbReference type="NCBIfam" id="TIGR04085">
    <property type="entry name" value="rSAM_more_4Fe4S"/>
    <property type="match status" value="1"/>
</dbReference>
<dbReference type="PANTHER" id="PTHR11228:SF7">
    <property type="entry name" value="PQQA PEPTIDE CYCLASE"/>
    <property type="match status" value="1"/>
</dbReference>
<reference evidence="7" key="1">
    <citation type="submission" date="2017-04" db="EMBL/GenBank/DDBJ databases">
        <title>Function of individual gut microbiota members based on whole genome sequencing of pure cultures obtained from chicken caecum.</title>
        <authorList>
            <person name="Medvecky M."/>
            <person name="Cejkova D."/>
            <person name="Polansky O."/>
            <person name="Karasova D."/>
            <person name="Kubasova T."/>
            <person name="Cizek A."/>
            <person name="Rychlik I."/>
        </authorList>
    </citation>
    <scope>NUCLEOTIDE SEQUENCE [LARGE SCALE GENOMIC DNA]</scope>
    <source>
        <strain evidence="7">An70</strain>
    </source>
</reference>
<dbReference type="InterPro" id="IPR023885">
    <property type="entry name" value="4Fe4S-binding_SPASM_dom"/>
</dbReference>
<organism evidence="6 7">
    <name type="scientific">Enorma massiliensis</name>
    <dbReference type="NCBI Taxonomy" id="1472761"/>
    <lineage>
        <taxon>Bacteria</taxon>
        <taxon>Bacillati</taxon>
        <taxon>Actinomycetota</taxon>
        <taxon>Coriobacteriia</taxon>
        <taxon>Coriobacteriales</taxon>
        <taxon>Coriobacteriaceae</taxon>
        <taxon>Enorma</taxon>
    </lineage>
</organism>
<dbReference type="CDD" id="cd01335">
    <property type="entry name" value="Radical_SAM"/>
    <property type="match status" value="1"/>
</dbReference>
<dbReference type="SFLD" id="SFLDG01067">
    <property type="entry name" value="SPASM/twitch_domain_containing"/>
    <property type="match status" value="1"/>
</dbReference>
<feature type="domain" description="Radical SAM core" evidence="5">
    <location>
        <begin position="82"/>
        <end position="293"/>
    </location>
</feature>
<dbReference type="InterPro" id="IPR058240">
    <property type="entry name" value="rSAM_sf"/>
</dbReference>
<dbReference type="SMART" id="SM00729">
    <property type="entry name" value="Elp3"/>
    <property type="match status" value="1"/>
</dbReference>
<dbReference type="GO" id="GO:0051536">
    <property type="term" value="F:iron-sulfur cluster binding"/>
    <property type="evidence" value="ECO:0007669"/>
    <property type="project" value="UniProtKB-KW"/>
</dbReference>
<dbReference type="InterPro" id="IPR050377">
    <property type="entry name" value="Radical_SAM_PqqE_MftC-like"/>
</dbReference>
<evidence type="ECO:0000256" key="4">
    <source>
        <dbReference type="ARBA" id="ARBA00023014"/>
    </source>
</evidence>
<keyword evidence="1" id="KW-0949">S-adenosyl-L-methionine</keyword>
<name>A0A1Y3U503_9ACTN</name>
<evidence type="ECO:0000256" key="1">
    <source>
        <dbReference type="ARBA" id="ARBA00022691"/>
    </source>
</evidence>
<dbReference type="GO" id="GO:0046872">
    <property type="term" value="F:metal ion binding"/>
    <property type="evidence" value="ECO:0007669"/>
    <property type="project" value="UniProtKB-KW"/>
</dbReference>
<keyword evidence="2" id="KW-0479">Metal-binding</keyword>
<proteinExistence type="predicted"/>
<evidence type="ECO:0000313" key="7">
    <source>
        <dbReference type="Proteomes" id="UP000196560"/>
    </source>
</evidence>
<protein>
    <submittedName>
        <fullName evidence="6">Radical SAM/SPASM domain-containing protein</fullName>
    </submittedName>
</protein>
<dbReference type="GO" id="GO:0003824">
    <property type="term" value="F:catalytic activity"/>
    <property type="evidence" value="ECO:0007669"/>
    <property type="project" value="InterPro"/>
</dbReference>
<evidence type="ECO:0000256" key="2">
    <source>
        <dbReference type="ARBA" id="ARBA00022723"/>
    </source>
</evidence>
<dbReference type="PROSITE" id="PS51918">
    <property type="entry name" value="RADICAL_SAM"/>
    <property type="match status" value="1"/>
</dbReference>
<dbReference type="InterPro" id="IPR013785">
    <property type="entry name" value="Aldolase_TIM"/>
</dbReference>
<evidence type="ECO:0000259" key="5">
    <source>
        <dbReference type="PROSITE" id="PS51918"/>
    </source>
</evidence>
<accession>A0A1Y3U503</accession>
<dbReference type="Pfam" id="PF13186">
    <property type="entry name" value="SPASM"/>
    <property type="match status" value="1"/>
</dbReference>
<dbReference type="SUPFAM" id="SSF102114">
    <property type="entry name" value="Radical SAM enzymes"/>
    <property type="match status" value="1"/>
</dbReference>
<gene>
    <name evidence="6" type="ORF">B5G21_07550</name>
</gene>
<keyword evidence="4" id="KW-0411">Iron-sulfur</keyword>
<dbReference type="AlphaFoldDB" id="A0A1Y3U503"/>
<evidence type="ECO:0000256" key="3">
    <source>
        <dbReference type="ARBA" id="ARBA00023004"/>
    </source>
</evidence>
<keyword evidence="3" id="KW-0408">Iron</keyword>
<dbReference type="EMBL" id="NFHO01000008">
    <property type="protein sequence ID" value="OUN42308.1"/>
    <property type="molecule type" value="Genomic_DNA"/>
</dbReference>
<dbReference type="Gene3D" id="3.20.20.70">
    <property type="entry name" value="Aldolase class I"/>
    <property type="match status" value="1"/>
</dbReference>
<evidence type="ECO:0000313" key="6">
    <source>
        <dbReference type="EMBL" id="OUN42308.1"/>
    </source>
</evidence>
<dbReference type="Pfam" id="PF04055">
    <property type="entry name" value="Radical_SAM"/>
    <property type="match status" value="1"/>
</dbReference>
<dbReference type="eggNOG" id="COG0641">
    <property type="taxonomic scope" value="Bacteria"/>
</dbReference>